<comment type="similarity">
    <text evidence="4">Belongs to the R-transferase family. Bpt subfamily.</text>
</comment>
<accession>A0A8J6IQT0</accession>
<keyword evidence="8" id="KW-1185">Reference proteome</keyword>
<dbReference type="HAMAP" id="MF_00689">
    <property type="entry name" value="Bpt"/>
    <property type="match status" value="1"/>
</dbReference>
<dbReference type="NCBIfam" id="NF002345">
    <property type="entry name" value="PRK01305.2-2"/>
    <property type="match status" value="1"/>
</dbReference>
<sequence length="233" mass="27332">MKFGITQTVECAYLPGQQERLAVLVEPEMDSSLAYDLLIQSGFRRSAEQLYRPHCTECHACQSLRLPVERFIPSSSQRRISNKNRDVEVLLSAENKPEYYSLYFDYISERHTDGSMYPPSKEQYESFLGQSWTHQQFIEFRIQNDLVAVAVIDEVDSGLSALYTFYAPELAYRSLGIFSILTQIELCRLNNKRYLYLGYQIDDCNKMNYKANFYPHERFIGNKWYEIVKKQPC</sequence>
<dbReference type="NCBIfam" id="NF002341">
    <property type="entry name" value="PRK01305.1-1"/>
    <property type="match status" value="1"/>
</dbReference>
<keyword evidence="2 4" id="KW-0808">Transferase</keyword>
<dbReference type="NCBIfam" id="NF002346">
    <property type="entry name" value="PRK01305.2-3"/>
    <property type="match status" value="1"/>
</dbReference>
<evidence type="ECO:0000259" key="6">
    <source>
        <dbReference type="Pfam" id="PF04377"/>
    </source>
</evidence>
<dbReference type="InterPro" id="IPR030700">
    <property type="entry name" value="N-end_Aminoacyl_Trfase"/>
</dbReference>
<feature type="domain" description="N-end rule aminoacyl transferase C-terminal" evidence="6">
    <location>
        <begin position="98"/>
        <end position="219"/>
    </location>
</feature>
<dbReference type="SUPFAM" id="SSF55729">
    <property type="entry name" value="Acyl-CoA N-acyltransferases (Nat)"/>
    <property type="match status" value="1"/>
</dbReference>
<comment type="function">
    <text evidence="4">Functions in the N-end rule pathway of protein degradation where it conjugates Leu from its aminoacyl-tRNA to the N-termini of proteins containing an N-terminal aspartate or glutamate.</text>
</comment>
<evidence type="ECO:0000259" key="5">
    <source>
        <dbReference type="Pfam" id="PF04376"/>
    </source>
</evidence>
<keyword evidence="1 4" id="KW-0963">Cytoplasm</keyword>
<dbReference type="GO" id="GO:0005737">
    <property type="term" value="C:cytoplasm"/>
    <property type="evidence" value="ECO:0007669"/>
    <property type="project" value="UniProtKB-SubCell"/>
</dbReference>
<dbReference type="InterPro" id="IPR017138">
    <property type="entry name" value="Asp_Glu_LeuTrfase"/>
</dbReference>
<comment type="caution">
    <text evidence="7">The sequence shown here is derived from an EMBL/GenBank/DDBJ whole genome shotgun (WGS) entry which is preliminary data.</text>
</comment>
<evidence type="ECO:0000313" key="8">
    <source>
        <dbReference type="Proteomes" id="UP000601768"/>
    </source>
</evidence>
<reference evidence="7" key="2">
    <citation type="submission" date="2020-08" db="EMBL/GenBank/DDBJ databases">
        <authorList>
            <person name="Lai Q."/>
        </authorList>
    </citation>
    <scope>NUCLEOTIDE SEQUENCE</scope>
    <source>
        <strain evidence="7">S27-2</strain>
    </source>
</reference>
<name>A0A8J6IQT0_9ALTE</name>
<gene>
    <name evidence="4" type="primary">bpt</name>
    <name evidence="7" type="ORF">H8B19_00190</name>
</gene>
<dbReference type="InterPro" id="IPR007471">
    <property type="entry name" value="N-end_Aminoacyl_Trfase_N"/>
</dbReference>
<dbReference type="GO" id="GO:0008914">
    <property type="term" value="F:leucyl-tRNA--protein transferase activity"/>
    <property type="evidence" value="ECO:0007669"/>
    <property type="project" value="UniProtKB-UniRule"/>
</dbReference>
<dbReference type="Proteomes" id="UP000601768">
    <property type="component" value="Unassembled WGS sequence"/>
</dbReference>
<dbReference type="Pfam" id="PF04376">
    <property type="entry name" value="ATE_N"/>
    <property type="match status" value="1"/>
</dbReference>
<dbReference type="NCBIfam" id="NF002342">
    <property type="entry name" value="PRK01305.1-3"/>
    <property type="match status" value="1"/>
</dbReference>
<dbReference type="GO" id="GO:0071596">
    <property type="term" value="P:ubiquitin-dependent protein catabolic process via the N-end rule pathway"/>
    <property type="evidence" value="ECO:0007669"/>
    <property type="project" value="InterPro"/>
</dbReference>
<dbReference type="AlphaFoldDB" id="A0A8J6IQT0"/>
<dbReference type="GO" id="GO:0004057">
    <property type="term" value="F:arginyl-tRNA--protein transferase activity"/>
    <property type="evidence" value="ECO:0007669"/>
    <property type="project" value="InterPro"/>
</dbReference>
<evidence type="ECO:0000256" key="3">
    <source>
        <dbReference type="ARBA" id="ARBA00023315"/>
    </source>
</evidence>
<evidence type="ECO:0000256" key="1">
    <source>
        <dbReference type="ARBA" id="ARBA00022490"/>
    </source>
</evidence>
<dbReference type="InterPro" id="IPR016181">
    <property type="entry name" value="Acyl_CoA_acyltransferase"/>
</dbReference>
<dbReference type="PIRSF" id="PIRSF037208">
    <property type="entry name" value="ATE_pro_prd"/>
    <property type="match status" value="1"/>
</dbReference>
<dbReference type="EMBL" id="JACNEP010000001">
    <property type="protein sequence ID" value="MBC3764282.1"/>
    <property type="molecule type" value="Genomic_DNA"/>
</dbReference>
<dbReference type="PANTHER" id="PTHR21367:SF1">
    <property type="entry name" value="ARGINYL-TRNA--PROTEIN TRANSFERASE 1"/>
    <property type="match status" value="1"/>
</dbReference>
<dbReference type="Pfam" id="PF04377">
    <property type="entry name" value="ATE_C"/>
    <property type="match status" value="1"/>
</dbReference>
<dbReference type="PANTHER" id="PTHR21367">
    <property type="entry name" value="ARGININE-TRNA-PROTEIN TRANSFERASE 1"/>
    <property type="match status" value="1"/>
</dbReference>
<dbReference type="EC" id="2.3.2.29" evidence="4"/>
<dbReference type="RefSeq" id="WP_186504764.1">
    <property type="nucleotide sequence ID" value="NZ_JACNEP010000001.1"/>
</dbReference>
<keyword evidence="3 4" id="KW-0012">Acyltransferase</keyword>
<evidence type="ECO:0000256" key="4">
    <source>
        <dbReference type="HAMAP-Rule" id="MF_00689"/>
    </source>
</evidence>
<reference evidence="7" key="1">
    <citation type="journal article" date="2018" name="Int. J. Syst. Evol. Microbiol.">
        <title>Neptunicella marina gen. nov., sp. nov., isolated from surface seawater.</title>
        <authorList>
            <person name="Liu X."/>
            <person name="Lai Q."/>
            <person name="Du Y."/>
            <person name="Zhang X."/>
            <person name="Liu Z."/>
            <person name="Sun F."/>
            <person name="Shao Z."/>
        </authorList>
    </citation>
    <scope>NUCLEOTIDE SEQUENCE</scope>
    <source>
        <strain evidence="7">S27-2</strain>
    </source>
</reference>
<proteinExistence type="inferred from homology"/>
<comment type="subcellular location">
    <subcellularLocation>
        <location evidence="4">Cytoplasm</location>
    </subcellularLocation>
</comment>
<organism evidence="7 8">
    <name type="scientific">Neptunicella marina</name>
    <dbReference type="NCBI Taxonomy" id="2125989"/>
    <lineage>
        <taxon>Bacteria</taxon>
        <taxon>Pseudomonadati</taxon>
        <taxon>Pseudomonadota</taxon>
        <taxon>Gammaproteobacteria</taxon>
        <taxon>Alteromonadales</taxon>
        <taxon>Alteromonadaceae</taxon>
        <taxon>Neptunicella</taxon>
    </lineage>
</organism>
<evidence type="ECO:0000313" key="7">
    <source>
        <dbReference type="EMBL" id="MBC3764282.1"/>
    </source>
</evidence>
<protein>
    <recommendedName>
        <fullName evidence="4">Aspartate/glutamate leucyltransferase</fullName>
        <ecNumber evidence="4">2.3.2.29</ecNumber>
    </recommendedName>
</protein>
<evidence type="ECO:0000256" key="2">
    <source>
        <dbReference type="ARBA" id="ARBA00022679"/>
    </source>
</evidence>
<comment type="catalytic activity">
    <reaction evidence="4">
        <text>N-terminal L-glutamyl-[protein] + L-leucyl-tRNA(Leu) = N-terminal L-leucyl-L-glutamyl-[protein] + tRNA(Leu) + H(+)</text>
        <dbReference type="Rhea" id="RHEA:50412"/>
        <dbReference type="Rhea" id="RHEA-COMP:9613"/>
        <dbReference type="Rhea" id="RHEA-COMP:9622"/>
        <dbReference type="Rhea" id="RHEA-COMP:12664"/>
        <dbReference type="Rhea" id="RHEA-COMP:12668"/>
        <dbReference type="ChEBI" id="CHEBI:15378"/>
        <dbReference type="ChEBI" id="CHEBI:64721"/>
        <dbReference type="ChEBI" id="CHEBI:78442"/>
        <dbReference type="ChEBI" id="CHEBI:78494"/>
        <dbReference type="ChEBI" id="CHEBI:133041"/>
        <dbReference type="EC" id="2.3.2.29"/>
    </reaction>
</comment>
<dbReference type="InterPro" id="IPR007472">
    <property type="entry name" value="N-end_Aminoacyl_Trfase_C"/>
</dbReference>
<comment type="catalytic activity">
    <reaction evidence="4">
        <text>N-terminal L-aspartyl-[protein] + L-leucyl-tRNA(Leu) = N-terminal L-leucyl-L-aspartyl-[protein] + tRNA(Leu) + H(+)</text>
        <dbReference type="Rhea" id="RHEA:50420"/>
        <dbReference type="Rhea" id="RHEA-COMP:9613"/>
        <dbReference type="Rhea" id="RHEA-COMP:9622"/>
        <dbReference type="Rhea" id="RHEA-COMP:12669"/>
        <dbReference type="Rhea" id="RHEA-COMP:12674"/>
        <dbReference type="ChEBI" id="CHEBI:15378"/>
        <dbReference type="ChEBI" id="CHEBI:64720"/>
        <dbReference type="ChEBI" id="CHEBI:78442"/>
        <dbReference type="ChEBI" id="CHEBI:78494"/>
        <dbReference type="ChEBI" id="CHEBI:133042"/>
        <dbReference type="EC" id="2.3.2.29"/>
    </reaction>
</comment>
<feature type="domain" description="N-end aminoacyl transferase N-terminal" evidence="5">
    <location>
        <begin position="10"/>
        <end position="79"/>
    </location>
</feature>